<evidence type="ECO:0000256" key="5">
    <source>
        <dbReference type="ARBA" id="ARBA00023026"/>
    </source>
</evidence>
<evidence type="ECO:0000256" key="6">
    <source>
        <dbReference type="PROSITE-ProRule" id="PRU01398"/>
    </source>
</evidence>
<dbReference type="EC" id="2.3.2.27" evidence="2"/>
<dbReference type="GO" id="GO:0061630">
    <property type="term" value="F:ubiquitin protein ligase activity"/>
    <property type="evidence" value="ECO:0007669"/>
    <property type="project" value="UniProtKB-EC"/>
</dbReference>
<keyword evidence="3" id="KW-0433">Leucine-rich repeat</keyword>
<dbReference type="Gene3D" id="1.20.58.360">
    <property type="entry name" value="Shigella T3SS effector IpaH defines"/>
    <property type="match status" value="1"/>
</dbReference>
<dbReference type="EMBL" id="CP014870">
    <property type="protein sequence ID" value="ANJ58054.1"/>
    <property type="molecule type" value="Genomic_DNA"/>
</dbReference>
<sequence>MTDTTTPAQNTDKGRHYAFIKNTTSDHFKTATLGRGLALAATPLAMPSWYTTAPASHHDKLKAANLKAWASQNQVDKLFGNLQDVHSFAAPLLQAKLKERYGIEHDVSTTYLRLYLPAKLPWYAIDVTGGATLRTVSLLEAALHNFAKSETVLADSQYITKPDDLGHFDVIAIKDKMTISQFQALCRELDIGALYKKHLESFLLPGEPVAEAVIKLRVTESQKDALIVAAQLALTLEDIQYDAYKLMLSLAQDEAPELLLNGRKMLCCDLSLMETRLTGILLLTPAVKDSRGIQRLIAYVPHDPDHPLKEYDSTKAFMDELSRQLREDKVGASSKQRYRQFFSQFVDQQQRGHFFADLDQRLVTVRWHEQEDTTDQRPTWREDPVSSPHLQFQALPVSRDYWTHAYRQKLNKILNDAREIAVSTADTDSKARWAWWDNFKKIVSDIFNVALLVATPFVPGLGELMMAYTVYQMTTDVIEGIVDLAEGLGLEAAEHVIGVVTDVIQLAAFGAGAEIGNAFKLKLSPLVDGMKPVKLPDGKQTLWHPDLAPYEQKNLTLTPDSKPNEHGLHQHANQHILPLDDKLYFVDKASPEPTITTHRVKHPTRSNAYSPEVEHNGHGAWVHEAENPGDWEGETLMRRLGHSVDRFTPTEREQIRISSGTDDNALRRMHVENAAPPPMLTDTIKRFSAYDDVGIASANIRKGQPIDASSNWYETILTALPGWPSERALEVFESADLTGMSHRYGNADATPANTLSISVAELTSGKLPERVLGFLNESEINALLADAPDAERTQALRDRLADAVDARKGEISKRMYQAKERSGKAQVRLLRQPFPDMPLTLAETVLANAKADEQKIMADEDRLPLRLKTQAREFNFEASTARAYDGFYHDKLVTPDTERLALNTLKFNTDTFSDLRIEVRDDTYDGTLRCSAGPDDAATVRRLIRNEQGQYEVLDRDNKQLHKADDFYESILRALPEDKRAALGYQRGQGHPFKVWIMEKSAAPAERRTALAEPPIRAVADIETVKLLRGPSSSKNAATPQERVMNLYTDFSEQQAQAFVEALRAKGDPDQAIDRLRDELQALRETLRDWSYNYHPSLETVDALNSNSDWHDFKFNGGSFIQERLIDCFERKGQAFGESSIHPENGYTLDLSSDLMGPQLDRWWADLKKQPKIKKYLDQVTVLNLDNARFSTDAGGLLSDFSNVRHLSARYSDLNALPPAIGKMHLLETLRLSNNRIRLTPDSARQLGGLTRLETLRLDGNPLMQPLDVGRMPGLRVLSLRTTGLDTWPERLFMDGVFRKSRPRGFSLDLRGSPITTVPDVVPGSDHALIVARARLDATKLSDLDRLRLGTYRESVGLAAQQVYEPAATDEIKHWRMLPDDTAPYSASTGVGTYRDESWHDLASEPGAADFFRVIRKQRESQDYQYSDSRQQLTKRVWEMVDAAALDADLRVELFQLASQPDTCGDAGSQLFNSMGLKVLVSKARTESTSALELENRLVKLAKSTARLEKVGDIAREEILAQRDMSQRVPPIPDYHAPDEVEVHLAYETGLAKRLDLPWQSDGMLYQGTSRVTPSMIDAAYKKIIADEAGDGLVNSMINSFENPFWERHLKSTHPGEIEADERSFASKHLDLESLREAQNDLANETDPMQLASRQKTLEDLANKMNIAHTDVFTGEEMSNDFYDPLIFELEKERNQVARKLTREAMARAGL</sequence>
<name>A0A191YZ60_9PSED</name>
<keyword evidence="6" id="KW-0964">Secreted</keyword>
<dbReference type="InterPro" id="IPR029487">
    <property type="entry name" value="NEL_dom"/>
</dbReference>
<dbReference type="Pfam" id="PF20178">
    <property type="entry name" value="ToxA_N"/>
    <property type="match status" value="1"/>
</dbReference>
<comment type="catalytic activity">
    <reaction evidence="1">
        <text>S-ubiquitinyl-[E2 ubiquitin-conjugating enzyme]-L-cysteine + [acceptor protein]-L-lysine = [E2 ubiquitin-conjugating enzyme]-L-cysteine + N(6)-ubiquitinyl-[acceptor protein]-L-lysine.</text>
        <dbReference type="EC" id="2.3.2.27"/>
    </reaction>
</comment>
<reference evidence="8 9" key="1">
    <citation type="journal article" date="2018" name="Syst. Appl. Microbiol.">
        <title>Pseudomonas silesiensis sp. nov. strain A3T isolated from a biological pesticide sewage treatment plant and analysis of the complete genome sequence.</title>
        <authorList>
            <person name="Kaminski M.A."/>
            <person name="Furmanczyk E.M."/>
            <person name="Sobczak A."/>
            <person name="Dziembowski A."/>
            <person name="Lipinski L."/>
        </authorList>
    </citation>
    <scope>NUCLEOTIDE SEQUENCE [LARGE SCALE GENOMIC DNA]</scope>
    <source>
        <strain evidence="8 9">A3</strain>
    </source>
</reference>
<dbReference type="KEGG" id="psil:PMA3_23960"/>
<gene>
    <name evidence="8" type="ORF">PMA3_23960</name>
</gene>
<evidence type="ECO:0000259" key="7">
    <source>
        <dbReference type="PROSITE" id="PS52053"/>
    </source>
</evidence>
<dbReference type="InterPro" id="IPR046673">
    <property type="entry name" value="ToxA_N"/>
</dbReference>
<dbReference type="PROSITE" id="PS52053">
    <property type="entry name" value="NEL"/>
    <property type="match status" value="1"/>
</dbReference>
<dbReference type="Pfam" id="PF14496">
    <property type="entry name" value="NEL"/>
    <property type="match status" value="1"/>
</dbReference>
<evidence type="ECO:0000313" key="9">
    <source>
        <dbReference type="Proteomes" id="UP000078354"/>
    </source>
</evidence>
<evidence type="ECO:0000256" key="1">
    <source>
        <dbReference type="ARBA" id="ARBA00000900"/>
    </source>
</evidence>
<evidence type="ECO:0000256" key="4">
    <source>
        <dbReference type="ARBA" id="ARBA00022737"/>
    </source>
</evidence>
<dbReference type="SUPFAM" id="SSF52058">
    <property type="entry name" value="L domain-like"/>
    <property type="match status" value="1"/>
</dbReference>
<dbReference type="PANTHER" id="PTHR48051">
    <property type="match status" value="1"/>
</dbReference>
<feature type="active site" description="Glycyl thioester intermediate" evidence="6">
    <location>
        <position position="1464"/>
    </location>
</feature>
<keyword evidence="9" id="KW-1185">Reference proteome</keyword>
<keyword evidence="6" id="KW-0832">Ubl conjugation</keyword>
<dbReference type="InterPro" id="IPR032675">
    <property type="entry name" value="LRR_dom_sf"/>
</dbReference>
<evidence type="ECO:0000256" key="2">
    <source>
        <dbReference type="ARBA" id="ARBA00012483"/>
    </source>
</evidence>
<keyword evidence="5" id="KW-0843">Virulence</keyword>
<keyword evidence="4" id="KW-0677">Repeat</keyword>
<comment type="PTM">
    <text evidence="6">Ubiquitinated in the presence of host E1 ubiquitin-activating enzyme, E2 ubiquitin-conjugating enzyme and ubiquitin.</text>
</comment>
<dbReference type="GO" id="GO:0005576">
    <property type="term" value="C:extracellular region"/>
    <property type="evidence" value="ECO:0007669"/>
    <property type="project" value="UniProtKB-UniRule"/>
</dbReference>
<dbReference type="GO" id="GO:0005737">
    <property type="term" value="C:cytoplasm"/>
    <property type="evidence" value="ECO:0007669"/>
    <property type="project" value="TreeGrafter"/>
</dbReference>
<keyword evidence="6" id="KW-0808">Transferase</keyword>
<protein>
    <recommendedName>
        <fullName evidence="2">RING-type E3 ubiquitin transferase</fullName>
        <ecNumber evidence="2">2.3.2.27</ecNumber>
    </recommendedName>
</protein>
<comment type="similarity">
    <text evidence="6">Belongs to the LRR-containing bacterial E3 ligase family.</text>
</comment>
<dbReference type="GO" id="GO:0016567">
    <property type="term" value="P:protein ubiquitination"/>
    <property type="evidence" value="ECO:0007669"/>
    <property type="project" value="InterPro"/>
</dbReference>
<proteinExistence type="inferred from homology"/>
<keyword evidence="6" id="KW-0833">Ubl conjugation pathway</keyword>
<dbReference type="Proteomes" id="UP000078354">
    <property type="component" value="Chromosome"/>
</dbReference>
<organism evidence="8 9">
    <name type="scientific">Pseudomonas silesiensis</name>
    <dbReference type="NCBI Taxonomy" id="1853130"/>
    <lineage>
        <taxon>Bacteria</taxon>
        <taxon>Pseudomonadati</taxon>
        <taxon>Pseudomonadota</taxon>
        <taxon>Gammaproteobacteria</taxon>
        <taxon>Pseudomonadales</taxon>
        <taxon>Pseudomonadaceae</taxon>
        <taxon>Pseudomonas</taxon>
    </lineage>
</organism>
<dbReference type="InterPro" id="IPR050216">
    <property type="entry name" value="LRR_domain-containing"/>
</dbReference>
<keyword evidence="6" id="KW-1035">Host cytoplasm</keyword>
<dbReference type="PANTHER" id="PTHR48051:SF46">
    <property type="entry name" value="LEUCINE RICH REPEAT-CONTAINING DOMAIN PROTEIN"/>
    <property type="match status" value="1"/>
</dbReference>
<evidence type="ECO:0000256" key="3">
    <source>
        <dbReference type="ARBA" id="ARBA00022614"/>
    </source>
</evidence>
<accession>A0A191YZ60</accession>
<dbReference type="STRING" id="1853130.PMA3_23960"/>
<evidence type="ECO:0000313" key="8">
    <source>
        <dbReference type="EMBL" id="ANJ58054.1"/>
    </source>
</evidence>
<dbReference type="Gene3D" id="3.80.10.10">
    <property type="entry name" value="Ribonuclease Inhibitor"/>
    <property type="match status" value="1"/>
</dbReference>
<feature type="domain" description="NEL" evidence="7">
    <location>
        <begin position="1367"/>
        <end position="1685"/>
    </location>
</feature>
<dbReference type="OrthoDB" id="1467561at2"/>
<dbReference type="RefSeq" id="WP_064679518.1">
    <property type="nucleotide sequence ID" value="NZ_CP014870.1"/>
</dbReference>